<evidence type="ECO:0000256" key="1">
    <source>
        <dbReference type="ARBA" id="ARBA00001971"/>
    </source>
</evidence>
<feature type="region of interest" description="Disordered" evidence="9">
    <location>
        <begin position="384"/>
        <end position="453"/>
    </location>
</feature>
<evidence type="ECO:0000256" key="3">
    <source>
        <dbReference type="ARBA" id="ARBA00022617"/>
    </source>
</evidence>
<dbReference type="GO" id="GO:0016705">
    <property type="term" value="F:oxidoreductase activity, acting on paired donors, with incorporation or reduction of molecular oxygen"/>
    <property type="evidence" value="ECO:0007669"/>
    <property type="project" value="InterPro"/>
</dbReference>
<dbReference type="GO" id="GO:0020037">
    <property type="term" value="F:heme binding"/>
    <property type="evidence" value="ECO:0007669"/>
    <property type="project" value="InterPro"/>
</dbReference>
<evidence type="ECO:0000256" key="8">
    <source>
        <dbReference type="RuleBase" id="RU000461"/>
    </source>
</evidence>
<evidence type="ECO:0000256" key="6">
    <source>
        <dbReference type="ARBA" id="ARBA00023004"/>
    </source>
</evidence>
<evidence type="ECO:0000256" key="4">
    <source>
        <dbReference type="ARBA" id="ARBA00022723"/>
    </source>
</evidence>
<dbReference type="CDD" id="cd20629">
    <property type="entry name" value="P450_pinF1-like"/>
    <property type="match status" value="1"/>
</dbReference>
<dbReference type="AlphaFoldDB" id="A0A7G1ID37"/>
<dbReference type="PROSITE" id="PS00086">
    <property type="entry name" value="CYTOCHROME_P450"/>
    <property type="match status" value="1"/>
</dbReference>
<keyword evidence="3 8" id="KW-0349">Heme</keyword>
<keyword evidence="6 8" id="KW-0408">Iron</keyword>
<protein>
    <submittedName>
        <fullName evidence="10">Cytochrome P450</fullName>
    </submittedName>
</protein>
<evidence type="ECO:0000313" key="11">
    <source>
        <dbReference type="Proteomes" id="UP000516380"/>
    </source>
</evidence>
<evidence type="ECO:0000256" key="2">
    <source>
        <dbReference type="ARBA" id="ARBA00010617"/>
    </source>
</evidence>
<organism evidence="10 11">
    <name type="scientific">Mycobacterium kansasii</name>
    <dbReference type="NCBI Taxonomy" id="1768"/>
    <lineage>
        <taxon>Bacteria</taxon>
        <taxon>Bacillati</taxon>
        <taxon>Actinomycetota</taxon>
        <taxon>Actinomycetes</taxon>
        <taxon>Mycobacteriales</taxon>
        <taxon>Mycobacteriaceae</taxon>
        <taxon>Mycobacterium</taxon>
    </lineage>
</organism>
<dbReference type="SUPFAM" id="SSF48264">
    <property type="entry name" value="Cytochrome P450"/>
    <property type="match status" value="1"/>
</dbReference>
<keyword evidence="11" id="KW-1185">Reference proteome</keyword>
<dbReference type="Gene3D" id="1.10.630.10">
    <property type="entry name" value="Cytochrome P450"/>
    <property type="match status" value="1"/>
</dbReference>
<keyword evidence="7 8" id="KW-0503">Monooxygenase</keyword>
<keyword evidence="5 8" id="KW-0560">Oxidoreductase</keyword>
<accession>A0A7G1ID37</accession>
<sequence length="453" mass="49705">MAEVATNDFDPTELQGGLLMQVENVHERLREARARHRVMLGNPFTEVRAGQVGDFGVTVLGYDECQTVLTHPDTFSSSIYEHIMGPVMGRTLLELEGAEHRASRALVSPSFRSALLERWRGELVEVVVHELIDRFAPRGHAELAREFTFAFPVQVIARIMGLPRHDYPRFQRLSIELLNVVYDWECGLTASRSLKAYFTEILAERRRNPQDDLISTLAESEIDGARLTDDEIFAFLLLILPAGVETTYRASGNLLVALLTEPELLDAVRTDRTMVRAAIEEALRWEPPITTVVRVAVRDCELGGISIPAGTNVSVSVAAANRDSARYPDPDRFDPARKNIAHLTFGGGPHLCLGMHLARMEAAVAINALLDRLPGLRLDPSAPAPHVVGSPSARPPRCRSSSRLPVRDSPSGSPAAPTTLHRHRTRRCSATPSRGATGTGCPPRHPGPDATTS</sequence>
<dbReference type="FunFam" id="1.10.630.10:FF:000018">
    <property type="entry name" value="Cytochrome P450 monooxygenase"/>
    <property type="match status" value="1"/>
</dbReference>
<dbReference type="PRINTS" id="PR00359">
    <property type="entry name" value="BP450"/>
</dbReference>
<comment type="similarity">
    <text evidence="2 8">Belongs to the cytochrome P450 family.</text>
</comment>
<dbReference type="GO" id="GO:0004497">
    <property type="term" value="F:monooxygenase activity"/>
    <property type="evidence" value="ECO:0007669"/>
    <property type="project" value="UniProtKB-KW"/>
</dbReference>
<comment type="cofactor">
    <cofactor evidence="1">
        <name>heme</name>
        <dbReference type="ChEBI" id="CHEBI:30413"/>
    </cofactor>
</comment>
<dbReference type="PANTHER" id="PTHR46696">
    <property type="entry name" value="P450, PUTATIVE (EUROFUNG)-RELATED"/>
    <property type="match status" value="1"/>
</dbReference>
<proteinExistence type="inferred from homology"/>
<dbReference type="GO" id="GO:0005506">
    <property type="term" value="F:iron ion binding"/>
    <property type="evidence" value="ECO:0007669"/>
    <property type="project" value="InterPro"/>
</dbReference>
<dbReference type="InterPro" id="IPR002397">
    <property type="entry name" value="Cyt_P450_B"/>
</dbReference>
<dbReference type="Proteomes" id="UP000516380">
    <property type="component" value="Chromosome"/>
</dbReference>
<name>A0A7G1ID37_MYCKA</name>
<dbReference type="EMBL" id="AP023343">
    <property type="protein sequence ID" value="BCI87469.1"/>
    <property type="molecule type" value="Genomic_DNA"/>
</dbReference>
<evidence type="ECO:0000256" key="9">
    <source>
        <dbReference type="SAM" id="MobiDB-lite"/>
    </source>
</evidence>
<dbReference type="InterPro" id="IPR036396">
    <property type="entry name" value="Cyt_P450_sf"/>
</dbReference>
<dbReference type="Pfam" id="PF00067">
    <property type="entry name" value="p450"/>
    <property type="match status" value="1"/>
</dbReference>
<reference evidence="10 11" key="1">
    <citation type="submission" date="2020-07" db="EMBL/GenBank/DDBJ databases">
        <title>Mycobacterium kansasii (former subtype) with zoonotic potential isolated from diseased indoor pet cat, Japan.</title>
        <authorList>
            <person name="Fukano H."/>
            <person name="Terazono T."/>
            <person name="Hoshino Y."/>
        </authorList>
    </citation>
    <scope>NUCLEOTIDE SEQUENCE [LARGE SCALE GENOMIC DNA]</scope>
    <source>
        <strain evidence="10 11">Kuro-I</strain>
    </source>
</reference>
<gene>
    <name evidence="10" type="ORF">NIIDMKKI_26750</name>
</gene>
<evidence type="ECO:0000256" key="5">
    <source>
        <dbReference type="ARBA" id="ARBA00023002"/>
    </source>
</evidence>
<evidence type="ECO:0000313" key="10">
    <source>
        <dbReference type="EMBL" id="BCI87469.1"/>
    </source>
</evidence>
<keyword evidence="4 8" id="KW-0479">Metal-binding</keyword>
<dbReference type="PANTHER" id="PTHR46696:SF3">
    <property type="entry name" value="PULCHERRIMINIC ACID SYNTHASE"/>
    <property type="match status" value="1"/>
</dbReference>
<evidence type="ECO:0000256" key="7">
    <source>
        <dbReference type="ARBA" id="ARBA00023033"/>
    </source>
</evidence>
<dbReference type="InterPro" id="IPR001128">
    <property type="entry name" value="Cyt_P450"/>
</dbReference>
<dbReference type="InterPro" id="IPR017972">
    <property type="entry name" value="Cyt_P450_CS"/>
</dbReference>
<dbReference type="PRINTS" id="PR00385">
    <property type="entry name" value="P450"/>
</dbReference>